<evidence type="ECO:0000256" key="1">
    <source>
        <dbReference type="ARBA" id="ARBA00022527"/>
    </source>
</evidence>
<dbReference type="InterPro" id="IPR003594">
    <property type="entry name" value="HATPase_dom"/>
</dbReference>
<dbReference type="Proteomes" id="UP001500124">
    <property type="component" value="Unassembled WGS sequence"/>
</dbReference>
<feature type="domain" description="Histidine kinase/HSP90-like ATPase" evidence="3">
    <location>
        <begin position="34"/>
        <end position="146"/>
    </location>
</feature>
<keyword evidence="5" id="KW-1185">Reference proteome</keyword>
<dbReference type="Pfam" id="PF13581">
    <property type="entry name" value="HATPase_c_2"/>
    <property type="match status" value="1"/>
</dbReference>
<keyword evidence="1" id="KW-0723">Serine/threonine-protein kinase</keyword>
<feature type="compositionally biased region" description="Polar residues" evidence="2">
    <location>
        <begin position="1"/>
        <end position="19"/>
    </location>
</feature>
<protein>
    <recommendedName>
        <fullName evidence="3">Histidine kinase/HSP90-like ATPase domain-containing protein</fullName>
    </recommendedName>
</protein>
<keyword evidence="1" id="KW-0808">Transferase</keyword>
<reference evidence="5" key="1">
    <citation type="journal article" date="2019" name="Int. J. Syst. Evol. Microbiol.">
        <title>The Global Catalogue of Microorganisms (GCM) 10K type strain sequencing project: providing services to taxonomists for standard genome sequencing and annotation.</title>
        <authorList>
            <consortium name="The Broad Institute Genomics Platform"/>
            <consortium name="The Broad Institute Genome Sequencing Center for Infectious Disease"/>
            <person name="Wu L."/>
            <person name="Ma J."/>
        </authorList>
    </citation>
    <scope>NUCLEOTIDE SEQUENCE [LARGE SCALE GENOMIC DNA]</scope>
    <source>
        <strain evidence="5">JCM 18410</strain>
    </source>
</reference>
<keyword evidence="1" id="KW-0418">Kinase</keyword>
<dbReference type="EMBL" id="BAABKC010000059">
    <property type="protein sequence ID" value="GAA5062886.1"/>
    <property type="molecule type" value="Genomic_DNA"/>
</dbReference>
<proteinExistence type="predicted"/>
<accession>A0ABP9KS25</accession>
<organism evidence="4 5">
    <name type="scientific">Streptomyces similanensis</name>
    <dbReference type="NCBI Taxonomy" id="1274988"/>
    <lineage>
        <taxon>Bacteria</taxon>
        <taxon>Bacillati</taxon>
        <taxon>Actinomycetota</taxon>
        <taxon>Actinomycetes</taxon>
        <taxon>Kitasatosporales</taxon>
        <taxon>Streptomycetaceae</taxon>
        <taxon>Streptomyces</taxon>
    </lineage>
</organism>
<dbReference type="InterPro" id="IPR050267">
    <property type="entry name" value="Anti-sigma-factor_SerPK"/>
</dbReference>
<dbReference type="CDD" id="cd16936">
    <property type="entry name" value="HATPase_RsbW-like"/>
    <property type="match status" value="1"/>
</dbReference>
<name>A0ABP9KS25_9ACTN</name>
<dbReference type="PANTHER" id="PTHR35526">
    <property type="entry name" value="ANTI-SIGMA-F FACTOR RSBW-RELATED"/>
    <property type="match status" value="1"/>
</dbReference>
<evidence type="ECO:0000313" key="5">
    <source>
        <dbReference type="Proteomes" id="UP001500124"/>
    </source>
</evidence>
<dbReference type="SUPFAM" id="SSF55874">
    <property type="entry name" value="ATPase domain of HSP90 chaperone/DNA topoisomerase II/histidine kinase"/>
    <property type="match status" value="1"/>
</dbReference>
<dbReference type="PANTHER" id="PTHR35526:SF3">
    <property type="entry name" value="ANTI-SIGMA-F FACTOR RSBW"/>
    <property type="match status" value="1"/>
</dbReference>
<evidence type="ECO:0000256" key="2">
    <source>
        <dbReference type="SAM" id="MobiDB-lite"/>
    </source>
</evidence>
<dbReference type="Gene3D" id="3.30.565.10">
    <property type="entry name" value="Histidine kinase-like ATPase, C-terminal domain"/>
    <property type="match status" value="1"/>
</dbReference>
<gene>
    <name evidence="4" type="ORF">GCM10023336_41680</name>
</gene>
<evidence type="ECO:0000313" key="4">
    <source>
        <dbReference type="EMBL" id="GAA5062886.1"/>
    </source>
</evidence>
<dbReference type="InterPro" id="IPR036890">
    <property type="entry name" value="HATPase_C_sf"/>
</dbReference>
<comment type="caution">
    <text evidence="4">The sequence shown here is derived from an EMBL/GenBank/DDBJ whole genome shotgun (WGS) entry which is preliminary data.</text>
</comment>
<sequence>MEDDYSSTMSAARTVTGTGESDEAGASWSLVLPARSAAAPEARRAARRFVRRLAPRVVDRVAQDIDLVVTELVTNAVRHARGATCTLILDARPDAVEVTVVDEDPTPPRPHAPDFSGCLGGFGWPMVRRLARQVTVALIPDGKAVCALVPR</sequence>
<feature type="region of interest" description="Disordered" evidence="2">
    <location>
        <begin position="1"/>
        <end position="24"/>
    </location>
</feature>
<evidence type="ECO:0000259" key="3">
    <source>
        <dbReference type="Pfam" id="PF13581"/>
    </source>
</evidence>